<protein>
    <submittedName>
        <fullName evidence="2">Uncharacterized protein</fullName>
    </submittedName>
</protein>
<feature type="transmembrane region" description="Helical" evidence="1">
    <location>
        <begin position="12"/>
        <end position="35"/>
    </location>
</feature>
<evidence type="ECO:0000313" key="2">
    <source>
        <dbReference type="EMBL" id="CAH1106762.1"/>
    </source>
</evidence>
<evidence type="ECO:0000256" key="1">
    <source>
        <dbReference type="SAM" id="Phobius"/>
    </source>
</evidence>
<dbReference type="OrthoDB" id="8196465at2759"/>
<keyword evidence="1" id="KW-0812">Transmembrane</keyword>
<keyword evidence="3" id="KW-1185">Reference proteome</keyword>
<dbReference type="AlphaFoldDB" id="A0A9P0GES9"/>
<keyword evidence="1" id="KW-0472">Membrane</keyword>
<keyword evidence="1" id="KW-1133">Transmembrane helix</keyword>
<dbReference type="Proteomes" id="UP001153636">
    <property type="component" value="Chromosome 2"/>
</dbReference>
<sequence>MYFLKEKLKQKIYWFVVNFPLVFVINLAQTINLFYLGSNLKDIARSGYIVAICCMASIKSFYFFNHRELLTSMENELNIDKFQPTDHKGYIIATKTLLAYKMIKRILFILCSFALLGCLARPMFIKGSEQILPMASW</sequence>
<name>A0A9P0GES9_9CUCU</name>
<dbReference type="EMBL" id="OV651814">
    <property type="protein sequence ID" value="CAH1106762.1"/>
    <property type="molecule type" value="Genomic_DNA"/>
</dbReference>
<organism evidence="2 3">
    <name type="scientific">Psylliodes chrysocephalus</name>
    <dbReference type="NCBI Taxonomy" id="3402493"/>
    <lineage>
        <taxon>Eukaryota</taxon>
        <taxon>Metazoa</taxon>
        <taxon>Ecdysozoa</taxon>
        <taxon>Arthropoda</taxon>
        <taxon>Hexapoda</taxon>
        <taxon>Insecta</taxon>
        <taxon>Pterygota</taxon>
        <taxon>Neoptera</taxon>
        <taxon>Endopterygota</taxon>
        <taxon>Coleoptera</taxon>
        <taxon>Polyphaga</taxon>
        <taxon>Cucujiformia</taxon>
        <taxon>Chrysomeloidea</taxon>
        <taxon>Chrysomelidae</taxon>
        <taxon>Galerucinae</taxon>
        <taxon>Alticini</taxon>
        <taxon>Psylliodes</taxon>
    </lineage>
</organism>
<feature type="transmembrane region" description="Helical" evidence="1">
    <location>
        <begin position="106"/>
        <end position="124"/>
    </location>
</feature>
<proteinExistence type="predicted"/>
<feature type="transmembrane region" description="Helical" evidence="1">
    <location>
        <begin position="47"/>
        <end position="64"/>
    </location>
</feature>
<reference evidence="2" key="1">
    <citation type="submission" date="2022-01" db="EMBL/GenBank/DDBJ databases">
        <authorList>
            <person name="King R."/>
        </authorList>
    </citation>
    <scope>NUCLEOTIDE SEQUENCE</scope>
</reference>
<evidence type="ECO:0000313" key="3">
    <source>
        <dbReference type="Proteomes" id="UP001153636"/>
    </source>
</evidence>
<gene>
    <name evidence="2" type="ORF">PSYICH_LOCUS7167</name>
</gene>
<accession>A0A9P0GES9</accession>